<protein>
    <recommendedName>
        <fullName evidence="2">YknX-like C-terminal permuted SH3-like domain-containing protein</fullName>
    </recommendedName>
</protein>
<dbReference type="AlphaFoldDB" id="I0HBR9"/>
<feature type="domain" description="YknX-like C-terminal permuted SH3-like" evidence="2">
    <location>
        <begin position="366"/>
        <end position="432"/>
    </location>
</feature>
<dbReference type="SUPFAM" id="SSF111369">
    <property type="entry name" value="HlyD-like secretion proteins"/>
    <property type="match status" value="1"/>
</dbReference>
<dbReference type="STRING" id="512565.AMIS_52360"/>
<evidence type="ECO:0000313" key="3">
    <source>
        <dbReference type="EMBL" id="BAL90456.1"/>
    </source>
</evidence>
<dbReference type="Gene3D" id="2.40.30.170">
    <property type="match status" value="1"/>
</dbReference>
<keyword evidence="4" id="KW-1185">Reference proteome</keyword>
<dbReference type="PROSITE" id="PS51257">
    <property type="entry name" value="PROKAR_LIPOPROTEIN"/>
    <property type="match status" value="1"/>
</dbReference>
<sequence length="433" mass="44076">MSRRSPIVIIAAAALLLLPLTAASCDDEPSAIRLGTAAVGDVEEIVEAPGTVTARTAATLTAPAAGTLTELRVESGDRVDKGDLLAVIDSPELEQRRDLAERSLDESEVVTVPRGTSGFAAVRHRTDEQAADAFEHASAAADKIADPELKKALKHQITAARQQYAAASEAAGEAVRSVQRGVASLSRAVGALSAAQRLQAEQAYALADAAVQALSLRAPIGGTVQFGGVSQPSTPDLSTILEGGGGGVTQPAGVDSAVPEGAYVTAGTPILTVVDTSELGLSADVDETDVLLVEPGVRAEAELDAAPGVVYPATVRSADLLPTTSARGGVSYTVRLSVGAAGDDAPRPLPGMSAVIRLKVREAGDAVTVPASAVISVDGRDTVWAVRRDRYESVPVTLGVQGDETVQVVRGVGAGERIVVAGADQVTAGDEVP</sequence>
<gene>
    <name evidence="3" type="ordered locus">AMIS_52360</name>
</gene>
<dbReference type="RefSeq" id="WP_014445344.1">
    <property type="nucleotide sequence ID" value="NC_017093.1"/>
</dbReference>
<dbReference type="EMBL" id="AP012319">
    <property type="protein sequence ID" value="BAL90456.1"/>
    <property type="molecule type" value="Genomic_DNA"/>
</dbReference>
<organism evidence="3 4">
    <name type="scientific">Actinoplanes missouriensis (strain ATCC 14538 / DSM 43046 / CBS 188.64 / JCM 3121 / NBRC 102363 / NCIMB 12654 / NRRL B-3342 / UNCC 431)</name>
    <dbReference type="NCBI Taxonomy" id="512565"/>
    <lineage>
        <taxon>Bacteria</taxon>
        <taxon>Bacillati</taxon>
        <taxon>Actinomycetota</taxon>
        <taxon>Actinomycetes</taxon>
        <taxon>Micromonosporales</taxon>
        <taxon>Micromonosporaceae</taxon>
        <taxon>Actinoplanes</taxon>
    </lineage>
</organism>
<dbReference type="GO" id="GO:0015562">
    <property type="term" value="F:efflux transmembrane transporter activity"/>
    <property type="evidence" value="ECO:0007669"/>
    <property type="project" value="TreeGrafter"/>
</dbReference>
<proteinExistence type="predicted"/>
<dbReference type="PANTHER" id="PTHR30469">
    <property type="entry name" value="MULTIDRUG RESISTANCE PROTEIN MDTA"/>
    <property type="match status" value="1"/>
</dbReference>
<dbReference type="KEGG" id="ams:AMIS_52360"/>
<reference evidence="3 4" key="1">
    <citation type="submission" date="2012-02" db="EMBL/GenBank/DDBJ databases">
        <title>Complete genome sequence of Actinoplanes missouriensis 431 (= NBRC 102363).</title>
        <authorList>
            <person name="Ohnishi Y."/>
            <person name="Ishikawa J."/>
            <person name="Sekine M."/>
            <person name="Hosoyama A."/>
            <person name="Harada T."/>
            <person name="Narita H."/>
            <person name="Hata T."/>
            <person name="Konno Y."/>
            <person name="Tutikane K."/>
            <person name="Fujita N."/>
            <person name="Horinouchi S."/>
            <person name="Hayakawa M."/>
        </authorList>
    </citation>
    <scope>NUCLEOTIDE SEQUENCE [LARGE SCALE GENOMIC DNA]</scope>
    <source>
        <strain evidence="4">ATCC 14538 / DSM 43046 / CBS 188.64 / JCM 3121 / NBRC 102363 / NCIMB 12654 / NRRL B-3342 / UNCC 431</strain>
    </source>
</reference>
<feature type="chain" id="PRO_5038717703" description="YknX-like C-terminal permuted SH3-like domain-containing protein" evidence="1">
    <location>
        <begin position="25"/>
        <end position="433"/>
    </location>
</feature>
<keyword evidence="1" id="KW-0732">Signal</keyword>
<dbReference type="InterPro" id="IPR058637">
    <property type="entry name" value="YknX-like_C"/>
</dbReference>
<evidence type="ECO:0000256" key="1">
    <source>
        <dbReference type="SAM" id="SignalP"/>
    </source>
</evidence>
<dbReference type="Gene3D" id="2.40.420.20">
    <property type="match status" value="1"/>
</dbReference>
<dbReference type="Pfam" id="PF25989">
    <property type="entry name" value="YknX_C"/>
    <property type="match status" value="1"/>
</dbReference>
<dbReference type="GO" id="GO:1990281">
    <property type="term" value="C:efflux pump complex"/>
    <property type="evidence" value="ECO:0007669"/>
    <property type="project" value="TreeGrafter"/>
</dbReference>
<dbReference type="HOGENOM" id="CLU_045657_0_0_11"/>
<feature type="signal peptide" evidence="1">
    <location>
        <begin position="1"/>
        <end position="24"/>
    </location>
</feature>
<dbReference type="PATRIC" id="fig|512565.3.peg.5229"/>
<evidence type="ECO:0000259" key="2">
    <source>
        <dbReference type="Pfam" id="PF25989"/>
    </source>
</evidence>
<name>I0HBR9_ACTM4</name>
<accession>I0HBR9</accession>
<dbReference type="Gene3D" id="2.40.50.100">
    <property type="match status" value="1"/>
</dbReference>
<dbReference type="eggNOG" id="COG0845">
    <property type="taxonomic scope" value="Bacteria"/>
</dbReference>
<dbReference type="Proteomes" id="UP000007882">
    <property type="component" value="Chromosome"/>
</dbReference>
<evidence type="ECO:0000313" key="4">
    <source>
        <dbReference type="Proteomes" id="UP000007882"/>
    </source>
</evidence>